<organism evidence="5 6">
    <name type="scientific">Kolteria novifilia</name>
    <dbReference type="NCBI Taxonomy" id="2527975"/>
    <lineage>
        <taxon>Bacteria</taxon>
        <taxon>Pseudomonadati</taxon>
        <taxon>Planctomycetota</taxon>
        <taxon>Planctomycetia</taxon>
        <taxon>Kolteriales</taxon>
        <taxon>Kolteriaceae</taxon>
        <taxon>Kolteria</taxon>
    </lineage>
</organism>
<dbReference type="Gene3D" id="3.90.550.10">
    <property type="entry name" value="Spore Coat Polysaccharide Biosynthesis Protein SpsA, Chain A"/>
    <property type="match status" value="1"/>
</dbReference>
<dbReference type="EC" id="2.4.1.54" evidence="5"/>
<dbReference type="InterPro" id="IPR029044">
    <property type="entry name" value="Nucleotide-diphossugar_trans"/>
</dbReference>
<evidence type="ECO:0000256" key="2">
    <source>
        <dbReference type="ARBA" id="ARBA00022676"/>
    </source>
</evidence>
<dbReference type="PANTHER" id="PTHR43398">
    <property type="entry name" value="DOLICHOL-PHOSPHATE MANNOSYLTRANSFERASE SUBUNIT 1"/>
    <property type="match status" value="1"/>
</dbReference>
<feature type="domain" description="Glycosyltransferase 2-like" evidence="4">
    <location>
        <begin position="30"/>
        <end position="192"/>
    </location>
</feature>
<dbReference type="EMBL" id="CP036279">
    <property type="protein sequence ID" value="QDU64327.1"/>
    <property type="molecule type" value="Genomic_DNA"/>
</dbReference>
<dbReference type="GO" id="GO:0035269">
    <property type="term" value="P:protein O-linked glycosylation via mannose"/>
    <property type="evidence" value="ECO:0007669"/>
    <property type="project" value="TreeGrafter"/>
</dbReference>
<dbReference type="GO" id="GO:0004582">
    <property type="term" value="F:dolichyl-phosphate beta-D-mannosyltransferase activity"/>
    <property type="evidence" value="ECO:0007669"/>
    <property type="project" value="InterPro"/>
</dbReference>
<reference evidence="5 6" key="1">
    <citation type="submission" date="2019-02" db="EMBL/GenBank/DDBJ databases">
        <title>Deep-cultivation of Planctomycetes and their phenomic and genomic characterization uncovers novel biology.</title>
        <authorList>
            <person name="Wiegand S."/>
            <person name="Jogler M."/>
            <person name="Boedeker C."/>
            <person name="Pinto D."/>
            <person name="Vollmers J."/>
            <person name="Rivas-Marin E."/>
            <person name="Kohn T."/>
            <person name="Peeters S.H."/>
            <person name="Heuer A."/>
            <person name="Rast P."/>
            <person name="Oberbeckmann S."/>
            <person name="Bunk B."/>
            <person name="Jeske O."/>
            <person name="Meyerdierks A."/>
            <person name="Storesund J.E."/>
            <person name="Kallscheuer N."/>
            <person name="Luecker S."/>
            <person name="Lage O.M."/>
            <person name="Pohl T."/>
            <person name="Merkel B.J."/>
            <person name="Hornburger P."/>
            <person name="Mueller R.-W."/>
            <person name="Bruemmer F."/>
            <person name="Labrenz M."/>
            <person name="Spormann A.M."/>
            <person name="Op den Camp H."/>
            <person name="Overmann J."/>
            <person name="Amann R."/>
            <person name="Jetten M.S.M."/>
            <person name="Mascher T."/>
            <person name="Medema M.H."/>
            <person name="Devos D.P."/>
            <person name="Kaster A.-K."/>
            <person name="Ovreas L."/>
            <person name="Rohde M."/>
            <person name="Galperin M.Y."/>
            <person name="Jogler C."/>
        </authorList>
    </citation>
    <scope>NUCLEOTIDE SEQUENCE [LARGE SCALE GENOMIC DNA]</scope>
    <source>
        <strain evidence="5 6">Pan216</strain>
    </source>
</reference>
<dbReference type="InterPro" id="IPR001173">
    <property type="entry name" value="Glyco_trans_2-like"/>
</dbReference>
<comment type="similarity">
    <text evidence="1">Belongs to the glycosyltransferase 2 family.</text>
</comment>
<evidence type="ECO:0000256" key="1">
    <source>
        <dbReference type="ARBA" id="ARBA00006739"/>
    </source>
</evidence>
<evidence type="ECO:0000256" key="3">
    <source>
        <dbReference type="ARBA" id="ARBA00022679"/>
    </source>
</evidence>
<proteinExistence type="inferred from homology"/>
<gene>
    <name evidence="5" type="ORF">Pan216_52170</name>
</gene>
<sequence length="262" mass="29254">MILHLDELGFQSAQRDKEANLSLANPTIAVIIPTYREAANLPVLVPRIDTALRGSDLRGEIIVVDDNSPDDTERVCGELAKTVPLRLAIRRNERGLSSAVIHGMRMTDADVLLVMDADLSHPPEKIPELIETLCRPGVDFVIGSRYVAGGSTDVGWGLFRWLNSKAATLLARPLTNARDPMAGFFAIRRSTFRSAENLSPIGYKIGLELIVKCRCQQVREVGISFANRLHGDSKLTMKEQLNYVRHLMRLYGHAARRAFRRR</sequence>
<dbReference type="RefSeq" id="WP_419192966.1">
    <property type="nucleotide sequence ID" value="NZ_CP036279.1"/>
</dbReference>
<dbReference type="InterPro" id="IPR039528">
    <property type="entry name" value="DPM1-like"/>
</dbReference>
<dbReference type="SUPFAM" id="SSF53448">
    <property type="entry name" value="Nucleotide-diphospho-sugar transferases"/>
    <property type="match status" value="1"/>
</dbReference>
<dbReference type="CDD" id="cd06442">
    <property type="entry name" value="DPM1_like"/>
    <property type="match status" value="1"/>
</dbReference>
<evidence type="ECO:0000313" key="6">
    <source>
        <dbReference type="Proteomes" id="UP000317093"/>
    </source>
</evidence>
<dbReference type="Proteomes" id="UP000317093">
    <property type="component" value="Chromosome"/>
</dbReference>
<dbReference type="PANTHER" id="PTHR43398:SF1">
    <property type="entry name" value="DOLICHOL-PHOSPHATE MANNOSYLTRANSFERASE SUBUNIT 1"/>
    <property type="match status" value="1"/>
</dbReference>
<dbReference type="GO" id="GO:0047267">
    <property type="term" value="F:undecaprenyl-phosphate mannosyltransferase activity"/>
    <property type="evidence" value="ECO:0007669"/>
    <property type="project" value="UniProtKB-EC"/>
</dbReference>
<keyword evidence="3 5" id="KW-0808">Transferase</keyword>
<name>A0A518BBK8_9BACT</name>
<dbReference type="GO" id="GO:0016020">
    <property type="term" value="C:membrane"/>
    <property type="evidence" value="ECO:0007669"/>
    <property type="project" value="GOC"/>
</dbReference>
<dbReference type="GO" id="GO:0006506">
    <property type="term" value="P:GPI anchor biosynthetic process"/>
    <property type="evidence" value="ECO:0007669"/>
    <property type="project" value="TreeGrafter"/>
</dbReference>
<dbReference type="KEGG" id="knv:Pan216_52170"/>
<keyword evidence="6" id="KW-1185">Reference proteome</keyword>
<protein>
    <submittedName>
        <fullName evidence="5">Undecaprenyl-phosphate mannosyltransferase</fullName>
        <ecNumber evidence="5">2.4.1.54</ecNumber>
    </submittedName>
</protein>
<keyword evidence="2 5" id="KW-0328">Glycosyltransferase</keyword>
<dbReference type="Pfam" id="PF00535">
    <property type="entry name" value="Glycos_transf_2"/>
    <property type="match status" value="1"/>
</dbReference>
<evidence type="ECO:0000259" key="4">
    <source>
        <dbReference type="Pfam" id="PF00535"/>
    </source>
</evidence>
<accession>A0A518BBK8</accession>
<dbReference type="GO" id="GO:0006488">
    <property type="term" value="P:dolichol-linked oligosaccharide biosynthetic process"/>
    <property type="evidence" value="ECO:0007669"/>
    <property type="project" value="TreeGrafter"/>
</dbReference>
<dbReference type="AlphaFoldDB" id="A0A518BBK8"/>
<evidence type="ECO:0000313" key="5">
    <source>
        <dbReference type="EMBL" id="QDU64327.1"/>
    </source>
</evidence>